<keyword evidence="3" id="KW-1185">Reference proteome</keyword>
<gene>
    <name evidence="2" type="ORF">BKA08_003917</name>
</gene>
<dbReference type="Gene3D" id="2.10.109.10">
    <property type="entry name" value="Umud Fragment, subunit A"/>
    <property type="match status" value="1"/>
</dbReference>
<organism evidence="2 3">
    <name type="scientific">Nocardioides marinisabuli</name>
    <dbReference type="NCBI Taxonomy" id="419476"/>
    <lineage>
        <taxon>Bacteria</taxon>
        <taxon>Bacillati</taxon>
        <taxon>Actinomycetota</taxon>
        <taxon>Actinomycetes</taxon>
        <taxon>Propionibacteriales</taxon>
        <taxon>Nocardioidaceae</taxon>
        <taxon>Nocardioides</taxon>
    </lineage>
</organism>
<sequence>MSHTSPPARAGRPPRPARRALPWGWALVRGDSMRPGLRPGDRLLVSYRRPVRPGRVVVARLADGTLAVKRATERRRTASGAPGWWLLSDDPEVGVDSRHRGPVPEDDVRGVVVARVWPRPRCGRM</sequence>
<evidence type="ECO:0000259" key="1">
    <source>
        <dbReference type="Pfam" id="PF00717"/>
    </source>
</evidence>
<reference evidence="2 3" key="1">
    <citation type="submission" date="2020-07" db="EMBL/GenBank/DDBJ databases">
        <title>Sequencing the genomes of 1000 actinobacteria strains.</title>
        <authorList>
            <person name="Klenk H.-P."/>
        </authorList>
    </citation>
    <scope>NUCLEOTIDE SEQUENCE [LARGE SCALE GENOMIC DNA]</scope>
    <source>
        <strain evidence="2 3">DSM 18965</strain>
    </source>
</reference>
<dbReference type="SUPFAM" id="SSF51306">
    <property type="entry name" value="LexA/Signal peptidase"/>
    <property type="match status" value="1"/>
</dbReference>
<dbReference type="EMBL" id="JACCBE010000001">
    <property type="protein sequence ID" value="NYD59679.1"/>
    <property type="molecule type" value="Genomic_DNA"/>
</dbReference>
<comment type="caution">
    <text evidence="2">The sequence shown here is derived from an EMBL/GenBank/DDBJ whole genome shotgun (WGS) entry which is preliminary data.</text>
</comment>
<dbReference type="Proteomes" id="UP000516957">
    <property type="component" value="Unassembled WGS sequence"/>
</dbReference>
<accession>A0A7Y9JUB3</accession>
<dbReference type="Pfam" id="PF00717">
    <property type="entry name" value="Peptidase_S24"/>
    <property type="match status" value="1"/>
</dbReference>
<dbReference type="CDD" id="cd06462">
    <property type="entry name" value="Peptidase_S24_S26"/>
    <property type="match status" value="1"/>
</dbReference>
<dbReference type="InterPro" id="IPR036286">
    <property type="entry name" value="LexA/Signal_pep-like_sf"/>
</dbReference>
<dbReference type="AlphaFoldDB" id="A0A7Y9JUB3"/>
<proteinExistence type="predicted"/>
<dbReference type="InterPro" id="IPR015927">
    <property type="entry name" value="Peptidase_S24_S26A/B/C"/>
</dbReference>
<feature type="domain" description="Peptidase S24/S26A/S26B/S26C" evidence="1">
    <location>
        <begin position="25"/>
        <end position="93"/>
    </location>
</feature>
<evidence type="ECO:0000313" key="3">
    <source>
        <dbReference type="Proteomes" id="UP000516957"/>
    </source>
</evidence>
<name>A0A7Y9JUB3_9ACTN</name>
<protein>
    <recommendedName>
        <fullName evidence="1">Peptidase S24/S26A/S26B/S26C domain-containing protein</fullName>
    </recommendedName>
</protein>
<dbReference type="RefSeq" id="WP_338088120.1">
    <property type="nucleotide sequence ID" value="NZ_JACCBE010000001.1"/>
</dbReference>
<evidence type="ECO:0000313" key="2">
    <source>
        <dbReference type="EMBL" id="NYD59679.1"/>
    </source>
</evidence>